<name>A0A1I7Y9G7_9BILA</name>
<keyword evidence="1" id="KW-1185">Reference proteome</keyword>
<evidence type="ECO:0000313" key="1">
    <source>
        <dbReference type="Proteomes" id="UP000095287"/>
    </source>
</evidence>
<proteinExistence type="predicted"/>
<dbReference type="WBParaSite" id="L893_g14103.t1">
    <property type="protein sequence ID" value="L893_g14103.t1"/>
    <property type="gene ID" value="L893_g14103"/>
</dbReference>
<evidence type="ECO:0000313" key="2">
    <source>
        <dbReference type="WBParaSite" id="L893_g14103.t1"/>
    </source>
</evidence>
<accession>A0A1I7Y9G7</accession>
<dbReference type="AlphaFoldDB" id="A0A1I7Y9G7"/>
<protein>
    <submittedName>
        <fullName evidence="2">Anaphase-promoting complex subunit 10</fullName>
    </submittedName>
</protein>
<dbReference type="Proteomes" id="UP000095287">
    <property type="component" value="Unplaced"/>
</dbReference>
<reference evidence="2" key="1">
    <citation type="submission" date="2016-11" db="UniProtKB">
        <authorList>
            <consortium name="WormBaseParasite"/>
        </authorList>
    </citation>
    <scope>IDENTIFICATION</scope>
</reference>
<organism evidence="1 2">
    <name type="scientific">Steinernema glaseri</name>
    <dbReference type="NCBI Taxonomy" id="37863"/>
    <lineage>
        <taxon>Eukaryota</taxon>
        <taxon>Metazoa</taxon>
        <taxon>Ecdysozoa</taxon>
        <taxon>Nematoda</taxon>
        <taxon>Chromadorea</taxon>
        <taxon>Rhabditida</taxon>
        <taxon>Tylenchina</taxon>
        <taxon>Panagrolaimomorpha</taxon>
        <taxon>Strongyloidoidea</taxon>
        <taxon>Steinernematidae</taxon>
        <taxon>Steinernema</taxon>
    </lineage>
</organism>
<sequence length="78" mass="8535">MFPSRGVKFFLGSEHLREQERWDPHTDHSDWRVEEGGDFAEVGGVGSAVVGVVRGHTSDVKWVVVATFNGGVRGQAVL</sequence>